<keyword evidence="3" id="KW-0813">Transport</keyword>
<keyword evidence="14" id="KW-1185">Reference proteome</keyword>
<evidence type="ECO:0000256" key="4">
    <source>
        <dbReference type="ARBA" id="ARBA00022475"/>
    </source>
</evidence>
<comment type="similarity">
    <text evidence="2">Belongs to the otopetrin family.</text>
</comment>
<dbReference type="GO" id="GO:0005886">
    <property type="term" value="C:plasma membrane"/>
    <property type="evidence" value="ECO:0007669"/>
    <property type="project" value="UniProtKB-SubCell"/>
</dbReference>
<gene>
    <name evidence="12" type="ORF">PFISCL1PPCAC_13815</name>
    <name evidence="13" type="ORF">PFISCL1PPCAC_28669</name>
</gene>
<evidence type="ECO:0000313" key="13">
    <source>
        <dbReference type="EMBL" id="GMT37372.1"/>
    </source>
</evidence>
<keyword evidence="7 11" id="KW-1133">Transmembrane helix</keyword>
<evidence type="ECO:0000256" key="3">
    <source>
        <dbReference type="ARBA" id="ARBA00022448"/>
    </source>
</evidence>
<proteinExistence type="inferred from homology"/>
<dbReference type="AlphaFoldDB" id="A0AAV5WYT5"/>
<evidence type="ECO:0000256" key="1">
    <source>
        <dbReference type="ARBA" id="ARBA00004651"/>
    </source>
</evidence>
<evidence type="ECO:0000313" key="12">
    <source>
        <dbReference type="EMBL" id="GMT22518.1"/>
    </source>
</evidence>
<evidence type="ECO:0000256" key="10">
    <source>
        <dbReference type="ARBA" id="ARBA00023303"/>
    </source>
</evidence>
<dbReference type="PANTHER" id="PTHR21522">
    <property type="entry name" value="PROTON CHANNEL OTOP"/>
    <property type="match status" value="1"/>
</dbReference>
<evidence type="ECO:0000313" key="14">
    <source>
        <dbReference type="Proteomes" id="UP001432322"/>
    </source>
</evidence>
<keyword evidence="9 11" id="KW-0472">Membrane</keyword>
<keyword evidence="4" id="KW-1003">Cell membrane</keyword>
<organism evidence="13 14">
    <name type="scientific">Pristionchus fissidentatus</name>
    <dbReference type="NCBI Taxonomy" id="1538716"/>
    <lineage>
        <taxon>Eukaryota</taxon>
        <taxon>Metazoa</taxon>
        <taxon>Ecdysozoa</taxon>
        <taxon>Nematoda</taxon>
        <taxon>Chromadorea</taxon>
        <taxon>Rhabditida</taxon>
        <taxon>Rhabditina</taxon>
        <taxon>Diplogasteromorpha</taxon>
        <taxon>Diplogasteroidea</taxon>
        <taxon>Neodiplogasteridae</taxon>
        <taxon>Pristionchus</taxon>
    </lineage>
</organism>
<evidence type="ECO:0000256" key="5">
    <source>
        <dbReference type="ARBA" id="ARBA00022692"/>
    </source>
</evidence>
<reference evidence="13" key="1">
    <citation type="submission" date="2023-10" db="EMBL/GenBank/DDBJ databases">
        <title>Genome assembly of Pristionchus species.</title>
        <authorList>
            <person name="Yoshida K."/>
            <person name="Sommer R.J."/>
        </authorList>
    </citation>
    <scope>NUCLEOTIDE SEQUENCE</scope>
    <source>
        <strain evidence="13">RS5133</strain>
    </source>
</reference>
<sequence length="114" mass="12905">MRSMSPTSHHDGEGVDEILLYIAFIGEAAWCSCELTQYISGRVDAAKGAVVLGVTIVRFLHVFSQTWFILYSSRLRLARNSAKIAMRGRECVTFLLVVNITMFFFGIYESMNDR</sequence>
<dbReference type="GO" id="GO:0015252">
    <property type="term" value="F:proton channel activity"/>
    <property type="evidence" value="ECO:0007669"/>
    <property type="project" value="InterPro"/>
</dbReference>
<dbReference type="Pfam" id="PF03189">
    <property type="entry name" value="Otopetrin"/>
    <property type="match status" value="1"/>
</dbReference>
<dbReference type="EMBL" id="BTSY01000116">
    <property type="protein sequence ID" value="GMT37372.1"/>
    <property type="molecule type" value="Genomic_DNA"/>
</dbReference>
<evidence type="ECO:0008006" key="15">
    <source>
        <dbReference type="Google" id="ProtNLM"/>
    </source>
</evidence>
<dbReference type="PANTHER" id="PTHR21522:SF43">
    <property type="entry name" value="OTOPETRIN-2"/>
    <property type="match status" value="1"/>
</dbReference>
<keyword evidence="5 11" id="KW-0812">Transmembrane</keyword>
<feature type="transmembrane region" description="Helical" evidence="11">
    <location>
        <begin position="49"/>
        <end position="70"/>
    </location>
</feature>
<comment type="caution">
    <text evidence="13">The sequence shown here is derived from an EMBL/GenBank/DDBJ whole genome shotgun (WGS) entry which is preliminary data.</text>
</comment>
<evidence type="ECO:0000256" key="11">
    <source>
        <dbReference type="SAM" id="Phobius"/>
    </source>
</evidence>
<name>A0AAV5WYT5_9BILA</name>
<evidence type="ECO:0000256" key="9">
    <source>
        <dbReference type="ARBA" id="ARBA00023136"/>
    </source>
</evidence>
<evidence type="ECO:0000256" key="2">
    <source>
        <dbReference type="ARBA" id="ARBA00006513"/>
    </source>
</evidence>
<dbReference type="EMBL" id="BTSY01000004">
    <property type="protein sequence ID" value="GMT22518.1"/>
    <property type="molecule type" value="Genomic_DNA"/>
</dbReference>
<feature type="transmembrane region" description="Helical" evidence="11">
    <location>
        <begin position="91"/>
        <end position="108"/>
    </location>
</feature>
<keyword evidence="8" id="KW-0406">Ion transport</keyword>
<accession>A0AAV5WYT5</accession>
<protein>
    <recommendedName>
        <fullName evidence="15">G protein-coupled receptor</fullName>
    </recommendedName>
</protein>
<feature type="non-terminal residue" evidence="13">
    <location>
        <position position="114"/>
    </location>
</feature>
<comment type="subcellular location">
    <subcellularLocation>
        <location evidence="1">Cell membrane</location>
        <topology evidence="1">Multi-pass membrane protein</topology>
    </subcellularLocation>
</comment>
<evidence type="ECO:0000256" key="6">
    <source>
        <dbReference type="ARBA" id="ARBA00022781"/>
    </source>
</evidence>
<dbReference type="InterPro" id="IPR004878">
    <property type="entry name" value="Otopetrin"/>
</dbReference>
<keyword evidence="6" id="KW-0375">Hydrogen ion transport</keyword>
<evidence type="ECO:0000256" key="8">
    <source>
        <dbReference type="ARBA" id="ARBA00023065"/>
    </source>
</evidence>
<evidence type="ECO:0000256" key="7">
    <source>
        <dbReference type="ARBA" id="ARBA00022989"/>
    </source>
</evidence>
<dbReference type="Proteomes" id="UP001432322">
    <property type="component" value="Unassembled WGS sequence"/>
</dbReference>
<keyword evidence="10" id="KW-0407">Ion channel</keyword>